<evidence type="ECO:0000313" key="5">
    <source>
        <dbReference type="Proteomes" id="UP000449004"/>
    </source>
</evidence>
<dbReference type="EMBL" id="WELC01000011">
    <property type="protein sequence ID" value="KAB7630459.1"/>
    <property type="molecule type" value="Genomic_DNA"/>
</dbReference>
<dbReference type="GO" id="GO:0016747">
    <property type="term" value="F:acyltransferase activity, transferring groups other than amino-acyl groups"/>
    <property type="evidence" value="ECO:0007669"/>
    <property type="project" value="InterPro"/>
</dbReference>
<dbReference type="Pfam" id="PF00583">
    <property type="entry name" value="Acetyltransf_1"/>
    <property type="match status" value="1"/>
</dbReference>
<evidence type="ECO:0000259" key="1">
    <source>
        <dbReference type="PROSITE" id="PS51186"/>
    </source>
</evidence>
<dbReference type="PANTHER" id="PTHR43233:SF1">
    <property type="entry name" value="FAMILY N-ACETYLTRANSFERASE, PUTATIVE (AFU_ORTHOLOGUE AFUA_6G03350)-RELATED"/>
    <property type="match status" value="1"/>
</dbReference>
<dbReference type="EMBL" id="RCDC01000004">
    <property type="protein sequence ID" value="RLK56626.1"/>
    <property type="molecule type" value="Genomic_DNA"/>
</dbReference>
<name>A0A498CFJ0_9GAMM</name>
<dbReference type="CDD" id="cd04301">
    <property type="entry name" value="NAT_SF"/>
    <property type="match status" value="1"/>
</dbReference>
<keyword evidence="3" id="KW-0808">Transferase</keyword>
<reference evidence="2 5" key="2">
    <citation type="submission" date="2019-10" db="EMBL/GenBank/DDBJ databases">
        <title>Halotolerant bacteria associated to Saharan-endemic halophytes Stipa tenacissima L. and Atriplex halimus L mitigate salt stress and promote growth of tomato plants.</title>
        <authorList>
            <person name="Dif G."/>
        </authorList>
    </citation>
    <scope>NUCLEOTIDE SEQUENCE [LARGE SCALE GENOMIC DNA]</scope>
    <source>
        <strain evidence="2 5">IS26</strain>
    </source>
</reference>
<dbReference type="PROSITE" id="PS51186">
    <property type="entry name" value="GNAT"/>
    <property type="match status" value="1"/>
</dbReference>
<evidence type="ECO:0000313" key="3">
    <source>
        <dbReference type="EMBL" id="RLK56626.1"/>
    </source>
</evidence>
<dbReference type="InterPro" id="IPR016181">
    <property type="entry name" value="Acyl_CoA_acyltransferase"/>
</dbReference>
<feature type="domain" description="N-acetyltransferase" evidence="1">
    <location>
        <begin position="1"/>
        <end position="136"/>
    </location>
</feature>
<dbReference type="Proteomes" id="UP000449004">
    <property type="component" value="Unassembled WGS sequence"/>
</dbReference>
<sequence length="149" mass="16428">MNLHVCTDKQRLDVALIHRYLSTQAYWSEGIPRETVQRAIDGSLCIGGYLDDGSQVAFARVITDGATFGYLADVFVLPDHRGRGYSTALIEALLAQPALQGLRRFMLATRDAHGLYARFGFDAPARPELLMEIARPTIYQDAAVAAVKD</sequence>
<dbReference type="OrthoDB" id="3216107at2"/>
<dbReference type="SUPFAM" id="SSF55729">
    <property type="entry name" value="Acyl-CoA N-acyltransferases (Nat)"/>
    <property type="match status" value="1"/>
</dbReference>
<evidence type="ECO:0000313" key="4">
    <source>
        <dbReference type="Proteomes" id="UP000274786"/>
    </source>
</evidence>
<dbReference type="InterPro" id="IPR053144">
    <property type="entry name" value="Acetyltransferase_Butenolide"/>
</dbReference>
<dbReference type="AlphaFoldDB" id="A0A498CFJ0"/>
<dbReference type="InterPro" id="IPR000182">
    <property type="entry name" value="GNAT_dom"/>
</dbReference>
<protein>
    <submittedName>
        <fullName evidence="3">Acetyltransferase (GNAT) family protein</fullName>
    </submittedName>
    <submittedName>
        <fullName evidence="2">GNAT family N-acetyltransferase</fullName>
    </submittedName>
</protein>
<comment type="caution">
    <text evidence="3">The sequence shown here is derived from an EMBL/GenBank/DDBJ whole genome shotgun (WGS) entry which is preliminary data.</text>
</comment>
<dbReference type="Proteomes" id="UP000274786">
    <property type="component" value="Unassembled WGS sequence"/>
</dbReference>
<reference evidence="3 4" key="1">
    <citation type="submission" date="2018-10" db="EMBL/GenBank/DDBJ databases">
        <title>Comparative analysis of microorganisms from saline springs in Andes Mountain Range, Colombia.</title>
        <authorList>
            <person name="Rubin E."/>
        </authorList>
    </citation>
    <scope>NUCLEOTIDE SEQUENCE [LARGE SCALE GENOMIC DNA]</scope>
    <source>
        <strain evidence="3 4">USBA GBX 843</strain>
    </source>
</reference>
<dbReference type="PANTHER" id="PTHR43233">
    <property type="entry name" value="FAMILY N-ACETYLTRANSFERASE, PUTATIVE (AFU_ORTHOLOGUE AFUA_6G03350)-RELATED"/>
    <property type="match status" value="1"/>
</dbReference>
<evidence type="ECO:0000313" key="2">
    <source>
        <dbReference type="EMBL" id="KAB7630459.1"/>
    </source>
</evidence>
<proteinExistence type="predicted"/>
<accession>A0A498CFJ0</accession>
<dbReference type="Gene3D" id="3.40.630.30">
    <property type="match status" value="1"/>
</dbReference>
<gene>
    <name evidence="3" type="ORF">BCL79_1019</name>
    <name evidence="2" type="ORF">F9K92_10435</name>
</gene>
<dbReference type="RefSeq" id="WP_121041150.1">
    <property type="nucleotide sequence ID" value="NZ_RCDC01000004.1"/>
</dbReference>
<organism evidence="3 4">
    <name type="scientific">Stenotrophomonas rhizophila</name>
    <dbReference type="NCBI Taxonomy" id="216778"/>
    <lineage>
        <taxon>Bacteria</taxon>
        <taxon>Pseudomonadati</taxon>
        <taxon>Pseudomonadota</taxon>
        <taxon>Gammaproteobacteria</taxon>
        <taxon>Lysobacterales</taxon>
        <taxon>Lysobacteraceae</taxon>
        <taxon>Stenotrophomonas</taxon>
    </lineage>
</organism>